<keyword evidence="2" id="KW-1185">Reference proteome</keyword>
<evidence type="ECO:0000313" key="2">
    <source>
        <dbReference type="Proteomes" id="UP000024635"/>
    </source>
</evidence>
<dbReference type="AlphaFoldDB" id="A0A016W6P8"/>
<organism evidence="1 2">
    <name type="scientific">Ancylostoma ceylanicum</name>
    <dbReference type="NCBI Taxonomy" id="53326"/>
    <lineage>
        <taxon>Eukaryota</taxon>
        <taxon>Metazoa</taxon>
        <taxon>Ecdysozoa</taxon>
        <taxon>Nematoda</taxon>
        <taxon>Chromadorea</taxon>
        <taxon>Rhabditida</taxon>
        <taxon>Rhabditina</taxon>
        <taxon>Rhabditomorpha</taxon>
        <taxon>Strongyloidea</taxon>
        <taxon>Ancylostomatidae</taxon>
        <taxon>Ancylostomatinae</taxon>
        <taxon>Ancylostoma</taxon>
    </lineage>
</organism>
<evidence type="ECO:0000313" key="1">
    <source>
        <dbReference type="EMBL" id="EYC35315.1"/>
    </source>
</evidence>
<sequence length="66" mass="7672">MTVTILPVVDDYAAKYNREWECYLGVSSGNESQYKAVVYESARKHYARKENEHSLEPRAANRCFIL</sequence>
<protein>
    <submittedName>
        <fullName evidence="1">Uncharacterized protein</fullName>
    </submittedName>
</protein>
<dbReference type="EMBL" id="JARK01000680">
    <property type="protein sequence ID" value="EYC35315.1"/>
    <property type="molecule type" value="Genomic_DNA"/>
</dbReference>
<dbReference type="Proteomes" id="UP000024635">
    <property type="component" value="Unassembled WGS sequence"/>
</dbReference>
<name>A0A016W6P8_9BILA</name>
<accession>A0A016W6P8</accession>
<comment type="caution">
    <text evidence="1">The sequence shown here is derived from an EMBL/GenBank/DDBJ whole genome shotgun (WGS) entry which is preliminary data.</text>
</comment>
<reference evidence="2" key="1">
    <citation type="journal article" date="2015" name="Nat. Genet.">
        <title>The genome and transcriptome of the zoonotic hookworm Ancylostoma ceylanicum identify infection-specific gene families.</title>
        <authorList>
            <person name="Schwarz E.M."/>
            <person name="Hu Y."/>
            <person name="Antoshechkin I."/>
            <person name="Miller M.M."/>
            <person name="Sternberg P.W."/>
            <person name="Aroian R.V."/>
        </authorList>
    </citation>
    <scope>NUCLEOTIDE SEQUENCE</scope>
    <source>
        <strain evidence="2">HY135</strain>
    </source>
</reference>
<gene>
    <name evidence="1" type="primary">Acey_s1080.g3563</name>
    <name evidence="1" type="ORF">Y032_1080g3563</name>
</gene>
<proteinExistence type="predicted"/>